<evidence type="ECO:0000313" key="2">
    <source>
        <dbReference type="EMBL" id="NYY90099.1"/>
    </source>
</evidence>
<dbReference type="EMBL" id="JACBFH010000001">
    <property type="protein sequence ID" value="NYY90099.1"/>
    <property type="molecule type" value="Genomic_DNA"/>
</dbReference>
<reference evidence="2" key="2">
    <citation type="submission" date="2020-06" db="EMBL/GenBank/DDBJ databases">
        <title>Whole Genome Sequence of Bradyrhizobium sp. Strain 323S2.</title>
        <authorList>
            <person name="Bromfield E.S.P."/>
        </authorList>
    </citation>
    <scope>NUCLEOTIDE SEQUENCE [LARGE SCALE GENOMIC DNA]</scope>
    <source>
        <strain evidence="2">323S2</strain>
    </source>
</reference>
<reference evidence="3 4" key="1">
    <citation type="journal article" date="2017" name="Syst. Appl. Microbiol.">
        <title>Soybeans inoculated with root zone soils of Canadian native legumes harbour diverse and novel Bradyrhizobium spp. that possess agricultural potential.</title>
        <authorList>
            <person name="Bromfield E.S.P."/>
            <person name="Cloutier S."/>
            <person name="Tambong J.T."/>
            <person name="Tran Thi T.V."/>
        </authorList>
    </citation>
    <scope>NUCLEOTIDE SEQUENCE [LARGE SCALE GENOMIC DNA]</scope>
    <source>
        <strain evidence="3 4">323S2</strain>
    </source>
</reference>
<gene>
    <name evidence="3" type="ORF">G6321_00051175</name>
    <name evidence="2" type="ORF">G6321_17230</name>
</gene>
<accession>A0A7Z0Q954</accession>
<dbReference type="RefSeq" id="WP_155257833.1">
    <property type="nucleotide sequence ID" value="NZ_CP088280.1"/>
</dbReference>
<evidence type="ECO:0000256" key="1">
    <source>
        <dbReference type="SAM" id="MobiDB-lite"/>
    </source>
</evidence>
<reference evidence="3 4" key="3">
    <citation type="journal article" date="2022" name="Int. J. Syst. Evol. Microbiol.">
        <title>Strains of Bradyrhizobium barranii sp. nov. associated with legumes native to Canada are symbionts of soybeans and belong to different subspecies (subsp. barranii subsp. nov. and subsp. apii subsp. nov.) and symbiovars (sv. glycinearum and sv. septentrionale).</title>
        <authorList>
            <person name="Bromfield E.S.P."/>
            <person name="Cloutier S."/>
            <person name="Wasai-Hara S."/>
            <person name="Minamisawa K."/>
        </authorList>
    </citation>
    <scope>NUCLEOTIDE SEQUENCE [LARGE SCALE GENOMIC DNA]</scope>
    <source>
        <strain evidence="3 4">323S2</strain>
    </source>
</reference>
<organism evidence="2">
    <name type="scientific">Bradyrhizobium barranii subsp. barranii</name>
    <dbReference type="NCBI Taxonomy" id="2823807"/>
    <lineage>
        <taxon>Bacteria</taxon>
        <taxon>Pseudomonadati</taxon>
        <taxon>Pseudomonadota</taxon>
        <taxon>Alphaproteobacteria</taxon>
        <taxon>Hyphomicrobiales</taxon>
        <taxon>Nitrobacteraceae</taxon>
        <taxon>Bradyrhizobium</taxon>
        <taxon>Bradyrhizobium barranii</taxon>
    </lineage>
</organism>
<protein>
    <submittedName>
        <fullName evidence="2">Uncharacterized protein</fullName>
    </submittedName>
</protein>
<dbReference type="Proteomes" id="UP000564836">
    <property type="component" value="Chromosome"/>
</dbReference>
<dbReference type="AlphaFoldDB" id="A0A7Z0Q954"/>
<name>A0A7Z0Q954_9BRAD</name>
<proteinExistence type="predicted"/>
<sequence>MLMAIGLAAAAVALLVKSEANRRIRLLEKVILSSKICGADTMVLETPSRKDPAVRDDRSRGRRRPELRRDPSDLGETELISFREAVEIFWPNGPLSVSSLRTAERDGLLAVAFIAGRLYTTKAALREMTRCDLASRRPEKRRSLAREFADELIPPLRK</sequence>
<dbReference type="EMBL" id="CP088280">
    <property type="protein sequence ID" value="UGX93849.1"/>
    <property type="molecule type" value="Genomic_DNA"/>
</dbReference>
<feature type="region of interest" description="Disordered" evidence="1">
    <location>
        <begin position="47"/>
        <end position="72"/>
    </location>
</feature>
<evidence type="ECO:0000313" key="3">
    <source>
        <dbReference type="EMBL" id="UGX93849.1"/>
    </source>
</evidence>
<evidence type="ECO:0000313" key="4">
    <source>
        <dbReference type="Proteomes" id="UP000564836"/>
    </source>
</evidence>
<feature type="compositionally biased region" description="Basic and acidic residues" evidence="1">
    <location>
        <begin position="47"/>
        <end position="59"/>
    </location>
</feature>